<dbReference type="EMBL" id="CAJNDS010000393">
    <property type="protein sequence ID" value="CAE7201320.1"/>
    <property type="molecule type" value="Genomic_DNA"/>
</dbReference>
<reference evidence="1" key="1">
    <citation type="submission" date="2021-02" db="EMBL/GenBank/DDBJ databases">
        <authorList>
            <person name="Dougan E. K."/>
            <person name="Rhodes N."/>
            <person name="Thang M."/>
            <person name="Chan C."/>
        </authorList>
    </citation>
    <scope>NUCLEOTIDE SEQUENCE</scope>
</reference>
<accession>A0A812JAL9</accession>
<evidence type="ECO:0000313" key="1">
    <source>
        <dbReference type="EMBL" id="CAE7201320.1"/>
    </source>
</evidence>
<keyword evidence="2" id="KW-1185">Reference proteome</keyword>
<dbReference type="OrthoDB" id="413108at2759"/>
<gene>
    <name evidence="1" type="primary">mobA</name>
    <name evidence="1" type="ORF">SNAT2548_LOCUS6025</name>
</gene>
<proteinExistence type="predicted"/>
<dbReference type="Proteomes" id="UP000604046">
    <property type="component" value="Unassembled WGS sequence"/>
</dbReference>
<sequence length="339" mass="38299">MRDRIVTFTPVKCMEELPTPWPRCQELIELLGAKRKVPTKDDLILAVSHAWSHQLHPDPLGQKAKTVKELTHQAVKDYQISGEALLFFDFMSMSQNPFLPGQRERTPDEQADFLKAINALPEIFFTADAVLHIDGDWPELEVEHLHETLKEEELGKFELRENGTVVLAYNQYQADDGSLAKLPVYTVESVDGAKQVSSISDLTPKKKRFSMPKFLCPNSILPEKEDPVFVVRPSPLGKRNAVPADERGWIYFERLVSTIRVALTDEQYAARTCYSNIPELKKSILKRAEVLRHAAATSNAALKHQFEVYIEEIKTKTFAATSLDKKKASAATSVQLLIV</sequence>
<protein>
    <submittedName>
        <fullName evidence="1">MobA protein</fullName>
    </submittedName>
</protein>
<name>A0A812JAL9_9DINO</name>
<comment type="caution">
    <text evidence="1">The sequence shown here is derived from an EMBL/GenBank/DDBJ whole genome shotgun (WGS) entry which is preliminary data.</text>
</comment>
<evidence type="ECO:0000313" key="2">
    <source>
        <dbReference type="Proteomes" id="UP000604046"/>
    </source>
</evidence>
<organism evidence="1 2">
    <name type="scientific">Symbiodinium natans</name>
    <dbReference type="NCBI Taxonomy" id="878477"/>
    <lineage>
        <taxon>Eukaryota</taxon>
        <taxon>Sar</taxon>
        <taxon>Alveolata</taxon>
        <taxon>Dinophyceae</taxon>
        <taxon>Suessiales</taxon>
        <taxon>Symbiodiniaceae</taxon>
        <taxon>Symbiodinium</taxon>
    </lineage>
</organism>
<dbReference type="AlphaFoldDB" id="A0A812JAL9"/>